<dbReference type="PANTHER" id="PTHR43630:SF1">
    <property type="entry name" value="POLY-BETA-1,6-N-ACETYL-D-GLUCOSAMINE SYNTHASE"/>
    <property type="match status" value="1"/>
</dbReference>
<dbReference type="PANTHER" id="PTHR43630">
    <property type="entry name" value="POLY-BETA-1,6-N-ACETYL-D-GLUCOSAMINE SYNTHASE"/>
    <property type="match status" value="1"/>
</dbReference>
<dbReference type="Gene3D" id="3.90.550.10">
    <property type="entry name" value="Spore Coat Polysaccharide Biosynthesis Protein SpsA, Chain A"/>
    <property type="match status" value="1"/>
</dbReference>
<name>A0A1L3J7Q4_9FLAO</name>
<dbReference type="STRING" id="1913577.LPB144_12255"/>
<evidence type="ECO:0000313" key="6">
    <source>
        <dbReference type="Proteomes" id="UP000182510"/>
    </source>
</evidence>
<gene>
    <name evidence="5" type="ORF">LPB144_12255</name>
</gene>
<dbReference type="Pfam" id="PF00535">
    <property type="entry name" value="Glycos_transf_2"/>
    <property type="match status" value="1"/>
</dbReference>
<keyword evidence="2" id="KW-0328">Glycosyltransferase</keyword>
<dbReference type="SUPFAM" id="SSF53448">
    <property type="entry name" value="Nucleotide-diphospho-sugar transferases"/>
    <property type="match status" value="1"/>
</dbReference>
<keyword evidence="3 5" id="KW-0808">Transferase</keyword>
<evidence type="ECO:0000256" key="1">
    <source>
        <dbReference type="ARBA" id="ARBA00006739"/>
    </source>
</evidence>
<dbReference type="RefSeq" id="WP_072553815.1">
    <property type="nucleotide sequence ID" value="NZ_CP018153.1"/>
</dbReference>
<sequence length="282" mass="32375">MKIYIVIPAHNEGNFIGNTLESLVNQTKKPDRLIVVDDNSSDNTSRIAQTYAERYPFIELIKSKSSKEHAPGSKVINAFYKGYYHLDEDFDVICKFDADLIFPPNYLSRISEYFEKDTSAGMVGGFCSIKKNNKWVPESLTGKDHIRGALKAYSKHCFFQIGKLKPAMGWDTADELLARFHGWKVVTDESLLVKHLRPTGMNYREHSGRKQGEAFYRLRYGTLLSIIASAKLAAMKMNPFAFLHYLSGYLKAKSEKRPFLVSEEEGRFIRKLRWANIRKKLV</sequence>
<feature type="domain" description="Glycosyltransferase 2-like" evidence="4">
    <location>
        <begin position="5"/>
        <end position="139"/>
    </location>
</feature>
<dbReference type="OrthoDB" id="1142396at2"/>
<accession>A0A1L3J7Q4</accession>
<evidence type="ECO:0000259" key="4">
    <source>
        <dbReference type="Pfam" id="PF00535"/>
    </source>
</evidence>
<dbReference type="CDD" id="cd00761">
    <property type="entry name" value="Glyco_tranf_GTA_type"/>
    <property type="match status" value="1"/>
</dbReference>
<evidence type="ECO:0000256" key="2">
    <source>
        <dbReference type="ARBA" id="ARBA00022676"/>
    </source>
</evidence>
<evidence type="ECO:0000313" key="5">
    <source>
        <dbReference type="EMBL" id="APG61124.1"/>
    </source>
</evidence>
<protein>
    <submittedName>
        <fullName evidence="5">Glycosyl transferase family 2</fullName>
    </submittedName>
</protein>
<dbReference type="InterPro" id="IPR001173">
    <property type="entry name" value="Glyco_trans_2-like"/>
</dbReference>
<evidence type="ECO:0000256" key="3">
    <source>
        <dbReference type="ARBA" id="ARBA00022679"/>
    </source>
</evidence>
<dbReference type="AlphaFoldDB" id="A0A1L3J7Q4"/>
<dbReference type="GO" id="GO:0016757">
    <property type="term" value="F:glycosyltransferase activity"/>
    <property type="evidence" value="ECO:0007669"/>
    <property type="project" value="UniProtKB-KW"/>
</dbReference>
<organism evidence="5 6">
    <name type="scientific">Christiangramia salexigens</name>
    <dbReference type="NCBI Taxonomy" id="1913577"/>
    <lineage>
        <taxon>Bacteria</taxon>
        <taxon>Pseudomonadati</taxon>
        <taxon>Bacteroidota</taxon>
        <taxon>Flavobacteriia</taxon>
        <taxon>Flavobacteriales</taxon>
        <taxon>Flavobacteriaceae</taxon>
        <taxon>Christiangramia</taxon>
    </lineage>
</organism>
<dbReference type="InterPro" id="IPR029044">
    <property type="entry name" value="Nucleotide-diphossugar_trans"/>
</dbReference>
<proteinExistence type="inferred from homology"/>
<keyword evidence="6" id="KW-1185">Reference proteome</keyword>
<dbReference type="EMBL" id="CP018153">
    <property type="protein sequence ID" value="APG61124.1"/>
    <property type="molecule type" value="Genomic_DNA"/>
</dbReference>
<dbReference type="Proteomes" id="UP000182510">
    <property type="component" value="Chromosome"/>
</dbReference>
<comment type="similarity">
    <text evidence="1">Belongs to the glycosyltransferase 2 family.</text>
</comment>
<dbReference type="KEGG" id="grl:LPB144_12255"/>
<reference evidence="5 6" key="1">
    <citation type="submission" date="2016-11" db="EMBL/GenBank/DDBJ databases">
        <title>Gramella sp. LPB0144 isolated from marine environment.</title>
        <authorList>
            <person name="Kim E."/>
            <person name="Yi H."/>
        </authorList>
    </citation>
    <scope>NUCLEOTIDE SEQUENCE [LARGE SCALE GENOMIC DNA]</scope>
    <source>
        <strain evidence="5 6">LPB0144</strain>
    </source>
</reference>